<feature type="transmembrane region" description="Helical" evidence="1">
    <location>
        <begin position="459"/>
        <end position="481"/>
    </location>
</feature>
<feature type="transmembrane region" description="Helical" evidence="1">
    <location>
        <begin position="20"/>
        <end position="41"/>
    </location>
</feature>
<feature type="transmembrane region" description="Helical" evidence="1">
    <location>
        <begin position="353"/>
        <end position="375"/>
    </location>
</feature>
<feature type="transmembrane region" description="Helical" evidence="1">
    <location>
        <begin position="194"/>
        <end position="219"/>
    </location>
</feature>
<keyword evidence="1" id="KW-0472">Membrane</keyword>
<keyword evidence="1" id="KW-0812">Transmembrane</keyword>
<dbReference type="PANTHER" id="PTHR34219">
    <property type="entry name" value="IRON-REGULATED INNER MEMBRANE PROTEIN-RELATED"/>
    <property type="match status" value="1"/>
</dbReference>
<dbReference type="Pfam" id="PF03929">
    <property type="entry name" value="PepSY_TM"/>
    <property type="match status" value="1"/>
</dbReference>
<evidence type="ECO:0000256" key="1">
    <source>
        <dbReference type="SAM" id="Phobius"/>
    </source>
</evidence>
<dbReference type="AlphaFoldDB" id="A0A4V1MRV0"/>
<feature type="transmembrane region" description="Helical" evidence="1">
    <location>
        <begin position="427"/>
        <end position="447"/>
    </location>
</feature>
<dbReference type="PANTHER" id="PTHR34219:SF4">
    <property type="entry name" value="PEPSY DOMAIN-CONTAINING PROTEIN"/>
    <property type="match status" value="1"/>
</dbReference>
<comment type="caution">
    <text evidence="2">The sequence shown here is derived from an EMBL/GenBank/DDBJ whole genome shotgun (WGS) entry which is preliminary data.</text>
</comment>
<sequence length="546" mass="60419">MRPDGKPEGLRQSMSWLHTYAGLLLGWVLFAMFLTGTLSYVRDEITAWMKPPAQHSFADAQTADRAVAALRKLAPDAEQWTVNLPTVRQPAVEVSWRAQGAPQGRRGRETAMLDAGTGEVLRVPETRGADFFYRFHFEFYGMSVYSGRILAGIAAFFMLVAIISGVITHKKIFTEFFTFRPRKGQRSWLDAHNALAVLGLPFHFILTFTGLLLLMFMLLPWGLDGAYDGQRMQFYQERRVLLEPRLERPADAPPPVAGVLALDDILRDAGRQWGGRGIDSFMIRHPGKADSTVELRPATGDSMTEYPARRLYYAADGTPMDAPSEPALAWSTNVYRTMINVHIGRFAGPALRWIFFLSGIAGTLMVATGLVLWVVKRLPERRKTGVTPFSHRLVEVLNVGAIGGLAVAIAGYFWLNHLLPAALRDRALWEIRGFFGLWLLCALHPLLRTHRQAWVEQLSAAAVLLFLLPALNALTGGLPLWRSLARGQWSIAGFELSAMAVAVLLAFAVRKVRGGADAAVLAGAPRKALAERRPRAGEPGEMGVQQ</sequence>
<dbReference type="InterPro" id="IPR005625">
    <property type="entry name" value="PepSY-ass_TM"/>
</dbReference>
<evidence type="ECO:0000313" key="2">
    <source>
        <dbReference type="EMBL" id="RXN86588.1"/>
    </source>
</evidence>
<name>A0A4V1MRV0_9BURK</name>
<dbReference type="Proteomes" id="UP000290849">
    <property type="component" value="Unassembled WGS sequence"/>
</dbReference>
<gene>
    <name evidence="2" type="ORF">C7R54_16740</name>
</gene>
<keyword evidence="3" id="KW-1185">Reference proteome</keyword>
<feature type="transmembrane region" description="Helical" evidence="1">
    <location>
        <begin position="487"/>
        <end position="509"/>
    </location>
</feature>
<evidence type="ECO:0000313" key="3">
    <source>
        <dbReference type="Proteomes" id="UP000290849"/>
    </source>
</evidence>
<organism evidence="2 3">
    <name type="scientific">Achromobacter aloeverae</name>
    <dbReference type="NCBI Taxonomy" id="1750518"/>
    <lineage>
        <taxon>Bacteria</taxon>
        <taxon>Pseudomonadati</taxon>
        <taxon>Pseudomonadota</taxon>
        <taxon>Betaproteobacteria</taxon>
        <taxon>Burkholderiales</taxon>
        <taxon>Alcaligenaceae</taxon>
        <taxon>Achromobacter</taxon>
    </lineage>
</organism>
<accession>A0A4V1MRV0</accession>
<dbReference type="RefSeq" id="WP_129151610.1">
    <property type="nucleotide sequence ID" value="NZ_JBHSDO010000020.1"/>
</dbReference>
<proteinExistence type="predicted"/>
<feature type="transmembrane region" description="Helical" evidence="1">
    <location>
        <begin position="149"/>
        <end position="173"/>
    </location>
</feature>
<dbReference type="EMBL" id="PYAL01000005">
    <property type="protein sequence ID" value="RXN86588.1"/>
    <property type="molecule type" value="Genomic_DNA"/>
</dbReference>
<evidence type="ECO:0008006" key="4">
    <source>
        <dbReference type="Google" id="ProtNLM"/>
    </source>
</evidence>
<reference evidence="2 3" key="1">
    <citation type="journal article" date="2017" name="Int. J. Syst. Evol. Microbiol.">
        <title>Achromobacter aloeverae sp. nov., isolated from the root of Aloe vera (L.) Burm.f.</title>
        <authorList>
            <person name="Kuncharoen N."/>
            <person name="Muramatsu Y."/>
            <person name="Shibata C."/>
            <person name="Kamakura Y."/>
            <person name="Nakagawa Y."/>
            <person name="Tanasupawat S."/>
        </authorList>
    </citation>
    <scope>NUCLEOTIDE SEQUENCE [LARGE SCALE GENOMIC DNA]</scope>
    <source>
        <strain evidence="2 3">AVA-1</strain>
    </source>
</reference>
<feature type="transmembrane region" description="Helical" evidence="1">
    <location>
        <begin position="396"/>
        <end position="415"/>
    </location>
</feature>
<keyword evidence="1" id="KW-1133">Transmembrane helix</keyword>
<protein>
    <recommendedName>
        <fullName evidence="4">PepSY domain-containing protein</fullName>
    </recommendedName>
</protein>
<dbReference type="OrthoDB" id="9776609at2"/>